<organism evidence="2">
    <name type="scientific">Lysobacter firmicutimachus</name>
    <dbReference type="NCBI Taxonomy" id="1792846"/>
    <lineage>
        <taxon>Bacteria</taxon>
        <taxon>Pseudomonadati</taxon>
        <taxon>Pseudomonadota</taxon>
        <taxon>Gammaproteobacteria</taxon>
        <taxon>Lysobacterales</taxon>
        <taxon>Lysobacteraceae</taxon>
        <taxon>Lysobacter</taxon>
    </lineage>
</organism>
<sequence>MHLTRRAIYLAWGLSEMHVFIDTNILLNFFHFTKEEIDALSDVFASHEHGAAIVHLTEQVCDEFLRNRENKIKDALRKFGDVKFVAQLPAFMKQYEEYELIRQKSAELQQLAKAISKKVNSDVADNGLLTDSLIKDIFEKSKPIKTSPELYGNAQMRMGLGNPPGKNNSIGDAVNWLALLSAVPDGHDLHVISEDGDYYSALDENRPLPFLKQEWKAKKGGELFVYRTLSSFLKEHFDGVAFSYDKNKEALIDSLLDSGSFAETHHLIAKLEQFGYFSLKEVQRILAAAVSNNQVGWIVDDNDVYEFLKRIAVPRMPNLVAQDQIELLQKMLANKAEQDDQ</sequence>
<dbReference type="AlphaFoldDB" id="A0AAU8MSC5"/>
<proteinExistence type="predicted"/>
<dbReference type="Pfam" id="PF16289">
    <property type="entry name" value="PIN_12"/>
    <property type="match status" value="1"/>
</dbReference>
<reference evidence="2" key="1">
    <citation type="submission" date="2024-06" db="EMBL/GenBank/DDBJ databases">
        <authorList>
            <person name="Li S."/>
        </authorList>
    </citation>
    <scope>NUCLEOTIDE SEQUENCE</scope>
    <source>
        <strain evidence="2">SR10</strain>
    </source>
</reference>
<evidence type="ECO:0000313" key="2">
    <source>
        <dbReference type="EMBL" id="XCO75458.1"/>
    </source>
</evidence>
<protein>
    <submittedName>
        <fullName evidence="2">PIN domain-containing protein</fullName>
    </submittedName>
</protein>
<gene>
    <name evidence="2" type="ORF">ABU614_01265</name>
</gene>
<dbReference type="InterPro" id="IPR032557">
    <property type="entry name" value="DUF4935"/>
</dbReference>
<dbReference type="RefSeq" id="WP_363798506.1">
    <property type="nucleotide sequence ID" value="NZ_CP159925.1"/>
</dbReference>
<dbReference type="EMBL" id="CP159925">
    <property type="protein sequence ID" value="XCO75458.1"/>
    <property type="molecule type" value="Genomic_DNA"/>
</dbReference>
<name>A0AAU8MSC5_9GAMM</name>
<feature type="domain" description="DUF4935" evidence="1">
    <location>
        <begin position="19"/>
        <end position="198"/>
    </location>
</feature>
<accession>A0AAU8MSC5</accession>
<evidence type="ECO:0000259" key="1">
    <source>
        <dbReference type="Pfam" id="PF16289"/>
    </source>
</evidence>